<feature type="transmembrane region" description="Helical" evidence="9">
    <location>
        <begin position="286"/>
        <end position="306"/>
    </location>
</feature>
<evidence type="ECO:0000256" key="9">
    <source>
        <dbReference type="SAM" id="Phobius"/>
    </source>
</evidence>
<proteinExistence type="predicted"/>
<keyword evidence="5" id="KW-0406">Ion transport</keyword>
<evidence type="ECO:0000313" key="13">
    <source>
        <dbReference type="Proteomes" id="UP000663829"/>
    </source>
</evidence>
<dbReference type="SUPFAM" id="SSF81324">
    <property type="entry name" value="Voltage-gated potassium channels"/>
    <property type="match status" value="2"/>
</dbReference>
<dbReference type="GO" id="GO:0005886">
    <property type="term" value="C:plasma membrane"/>
    <property type="evidence" value="ECO:0007669"/>
    <property type="project" value="TreeGrafter"/>
</dbReference>
<dbReference type="GO" id="GO:0030322">
    <property type="term" value="P:stabilization of membrane potential"/>
    <property type="evidence" value="ECO:0007669"/>
    <property type="project" value="TreeGrafter"/>
</dbReference>
<dbReference type="EMBL" id="CAJNOQ010002335">
    <property type="protein sequence ID" value="CAF0952544.1"/>
    <property type="molecule type" value="Genomic_DNA"/>
</dbReference>
<comment type="caution">
    <text evidence="11">The sequence shown here is derived from an EMBL/GenBank/DDBJ whole genome shotgun (WGS) entry which is preliminary data.</text>
</comment>
<organism evidence="11 13">
    <name type="scientific">Didymodactylos carnosus</name>
    <dbReference type="NCBI Taxonomy" id="1234261"/>
    <lineage>
        <taxon>Eukaryota</taxon>
        <taxon>Metazoa</taxon>
        <taxon>Spiralia</taxon>
        <taxon>Gnathifera</taxon>
        <taxon>Rotifera</taxon>
        <taxon>Eurotatoria</taxon>
        <taxon>Bdelloidea</taxon>
        <taxon>Philodinida</taxon>
        <taxon>Philodinidae</taxon>
        <taxon>Didymodactylos</taxon>
    </lineage>
</organism>
<feature type="domain" description="Potassium channel" evidence="10">
    <location>
        <begin position="294"/>
        <end position="365"/>
    </location>
</feature>
<evidence type="ECO:0000256" key="8">
    <source>
        <dbReference type="SAM" id="MobiDB-lite"/>
    </source>
</evidence>
<evidence type="ECO:0000256" key="3">
    <source>
        <dbReference type="ARBA" id="ARBA00022692"/>
    </source>
</evidence>
<dbReference type="Gene3D" id="1.10.287.70">
    <property type="match status" value="1"/>
</dbReference>
<evidence type="ECO:0000313" key="12">
    <source>
        <dbReference type="EMBL" id="CAF3728105.1"/>
    </source>
</evidence>
<dbReference type="Proteomes" id="UP000663829">
    <property type="component" value="Unassembled WGS sequence"/>
</dbReference>
<keyword evidence="2" id="KW-0813">Transport</keyword>
<keyword evidence="13" id="KW-1185">Reference proteome</keyword>
<keyword evidence="3 9" id="KW-0812">Transmembrane</keyword>
<protein>
    <recommendedName>
        <fullName evidence="10">Potassium channel domain-containing protein</fullName>
    </recommendedName>
</protein>
<evidence type="ECO:0000259" key="10">
    <source>
        <dbReference type="Pfam" id="PF07885"/>
    </source>
</evidence>
<dbReference type="Pfam" id="PF07885">
    <property type="entry name" value="Ion_trans_2"/>
    <property type="match status" value="2"/>
</dbReference>
<feature type="transmembrane region" description="Helical" evidence="9">
    <location>
        <begin position="339"/>
        <end position="358"/>
    </location>
</feature>
<evidence type="ECO:0000256" key="6">
    <source>
        <dbReference type="ARBA" id="ARBA00023136"/>
    </source>
</evidence>
<feature type="region of interest" description="Disordered" evidence="8">
    <location>
        <begin position="604"/>
        <end position="625"/>
    </location>
</feature>
<comment type="subcellular location">
    <subcellularLocation>
        <location evidence="1">Membrane</location>
        <topology evidence="1">Multi-pass membrane protein</topology>
    </subcellularLocation>
</comment>
<evidence type="ECO:0000256" key="4">
    <source>
        <dbReference type="ARBA" id="ARBA00022989"/>
    </source>
</evidence>
<name>A0A814DA66_9BILA</name>
<dbReference type="InterPro" id="IPR003280">
    <property type="entry name" value="2pore_dom_K_chnl"/>
</dbReference>
<dbReference type="GO" id="GO:0015271">
    <property type="term" value="F:outward rectifier potassium channel activity"/>
    <property type="evidence" value="ECO:0007669"/>
    <property type="project" value="TreeGrafter"/>
</dbReference>
<evidence type="ECO:0000256" key="2">
    <source>
        <dbReference type="ARBA" id="ARBA00022448"/>
    </source>
</evidence>
<keyword evidence="7" id="KW-0407">Ion channel</keyword>
<gene>
    <name evidence="11" type="ORF">GPM918_LOCUS11325</name>
    <name evidence="12" type="ORF">SRO942_LOCUS11324</name>
</gene>
<keyword evidence="4 9" id="KW-1133">Transmembrane helix</keyword>
<dbReference type="EMBL" id="CAJOBC010002334">
    <property type="protein sequence ID" value="CAF3728105.1"/>
    <property type="molecule type" value="Genomic_DNA"/>
</dbReference>
<keyword evidence="6 9" id="KW-0472">Membrane</keyword>
<reference evidence="11" key="1">
    <citation type="submission" date="2021-02" db="EMBL/GenBank/DDBJ databases">
        <authorList>
            <person name="Nowell W R."/>
        </authorList>
    </citation>
    <scope>NUCLEOTIDE SEQUENCE</scope>
</reference>
<dbReference type="InterPro" id="IPR013099">
    <property type="entry name" value="K_chnl_dom"/>
</dbReference>
<accession>A0A814DA66</accession>
<sequence length="625" mass="71259">MSKKFNIREYVISIKYWSLLFIPHLAISLIFLIYTFIGASIIQEIESQKYHSTTNVITVQSSTVKTIEREREKFLTKLLSKRQAIDIQTYTKYIRDQLLEYEEEIKECYRSTININKHQEDYLSVNKKQKWSFIGSLYFVGYGDYCPVSKIGKLFVMIYASLGIPLTLVLLNDLSVLLTRMIKYSSSVFYRLYSTSYFLQIRSYYLIRFIEEKLGIVITLQDVSNFQNQHRQLTTTTSVEDSDYSALIQNGHTQFNTHRKRLSFALQTFWDIILKSLDDVNDNFDLTLTQLVVTLIFYMFFGACLFSRHENWSLFDSFYFCYISLFTIGLNLKPYKPEFMLISSIYILFGLAFVSLCIQTVQTYIKATLATVGSKILRDLIEFLKQMGFHELSTDELLTENFGHHLSKATDSTHMSHGDAVQQCSGTSTNVTTAVRSTTDPLRRLSAGLLIRALKSLPGDTDNFTIEKSVQVNTIIRSCGRCSGANNFFSNIASASVKKHSPVTAVIASIEKPSSLLPMTLEAPPSMENLRRRRATLVAQTIINQMVQQPVLQVKTNESYSATQSNATVSEPSTPFRLNAETTIGRYENTDHLDVNSENDTQTFYTMPSSSKRIPSVVYGEASSP</sequence>
<feature type="domain" description="Potassium channel" evidence="10">
    <location>
        <begin position="128"/>
        <end position="179"/>
    </location>
</feature>
<dbReference type="AlphaFoldDB" id="A0A814DA66"/>
<dbReference type="OrthoDB" id="297496at2759"/>
<feature type="transmembrane region" description="Helical" evidence="9">
    <location>
        <begin position="313"/>
        <end position="333"/>
    </location>
</feature>
<evidence type="ECO:0000256" key="5">
    <source>
        <dbReference type="ARBA" id="ARBA00023065"/>
    </source>
</evidence>
<evidence type="ECO:0000256" key="7">
    <source>
        <dbReference type="ARBA" id="ARBA00023303"/>
    </source>
</evidence>
<evidence type="ECO:0000256" key="1">
    <source>
        <dbReference type="ARBA" id="ARBA00004141"/>
    </source>
</evidence>
<feature type="transmembrane region" description="Helical" evidence="9">
    <location>
        <begin position="20"/>
        <end position="42"/>
    </location>
</feature>
<dbReference type="PANTHER" id="PTHR11003">
    <property type="entry name" value="POTASSIUM CHANNEL, SUBFAMILY K"/>
    <property type="match status" value="1"/>
</dbReference>
<feature type="compositionally biased region" description="Polar residues" evidence="8">
    <location>
        <begin position="604"/>
        <end position="613"/>
    </location>
</feature>
<feature type="transmembrane region" description="Helical" evidence="9">
    <location>
        <begin position="154"/>
        <end position="171"/>
    </location>
</feature>
<dbReference type="GO" id="GO:0022841">
    <property type="term" value="F:potassium ion leak channel activity"/>
    <property type="evidence" value="ECO:0007669"/>
    <property type="project" value="TreeGrafter"/>
</dbReference>
<evidence type="ECO:0000313" key="11">
    <source>
        <dbReference type="EMBL" id="CAF0952544.1"/>
    </source>
</evidence>
<dbReference type="Proteomes" id="UP000681722">
    <property type="component" value="Unassembled WGS sequence"/>
</dbReference>
<dbReference type="PANTHER" id="PTHR11003:SF335">
    <property type="entry name" value="POTASSIUM CHANNEL DOMAIN-CONTAINING PROTEIN"/>
    <property type="match status" value="1"/>
</dbReference>